<dbReference type="EC" id="2.6.1.9" evidence="11"/>
<protein>
    <recommendedName>
        <fullName evidence="11">Histidinol-phosphate aminotransferase</fullName>
        <ecNumber evidence="11">2.6.1.9</ecNumber>
    </recommendedName>
    <alternativeName>
        <fullName evidence="11">Imidazole acetol-phosphate transaminase</fullName>
    </alternativeName>
</protein>
<comment type="subunit">
    <text evidence="4 11">Homodimer.</text>
</comment>
<dbReference type="GO" id="GO:0004400">
    <property type="term" value="F:histidinol-phosphate transaminase activity"/>
    <property type="evidence" value="ECO:0007669"/>
    <property type="project" value="UniProtKB-EC"/>
</dbReference>
<dbReference type="Proteomes" id="UP001596036">
    <property type="component" value="Unassembled WGS sequence"/>
</dbReference>
<dbReference type="Gene3D" id="3.40.640.10">
    <property type="entry name" value="Type I PLP-dependent aspartate aminotransferase-like (Major domain)"/>
    <property type="match status" value="1"/>
</dbReference>
<evidence type="ECO:0000259" key="12">
    <source>
        <dbReference type="Pfam" id="PF00155"/>
    </source>
</evidence>
<comment type="similarity">
    <text evidence="3 11">Belongs to the class-II pyridoxal-phosphate-dependent aminotransferase family. Histidinol-phosphate aminotransferase subfamily.</text>
</comment>
<evidence type="ECO:0000256" key="8">
    <source>
        <dbReference type="ARBA" id="ARBA00022898"/>
    </source>
</evidence>
<keyword evidence="7 11" id="KW-0808">Transferase</keyword>
<proteinExistence type="inferred from homology"/>
<name>A0ABW0SKQ5_9GAMM</name>
<organism evidence="13 14">
    <name type="scientific">Lysobacter yangpyeongensis</name>
    <dbReference type="NCBI Taxonomy" id="346182"/>
    <lineage>
        <taxon>Bacteria</taxon>
        <taxon>Pseudomonadati</taxon>
        <taxon>Pseudomonadota</taxon>
        <taxon>Gammaproteobacteria</taxon>
        <taxon>Lysobacterales</taxon>
        <taxon>Lysobacteraceae</taxon>
        <taxon>Lysobacter</taxon>
    </lineage>
</organism>
<dbReference type="InterPro" id="IPR015422">
    <property type="entry name" value="PyrdxlP-dep_Trfase_small"/>
</dbReference>
<sequence length="363" mass="38529">MNVLDLVRPDLRDFAGYRSARSDTLQGTVWLNANESPWPNPADADALLRRYPDPQPARLRETLADLYGCQPSQLLAGRGSDEGIDLLLRALCRPGLDTVIITTPTFGMYAVCARLHGTRVIDVPLREDDGGFSCDFDAVADAAERADARIVFLCSPGNPGGNLLPLEAIASLARRLAGRAAVVVDEAYIEFADAPSATTLLASLPNIAVLRTLSKAHALAAARIGAVIADAKLIAVLRRCQAPYPLPAPCVEAAMEALAPPARARTKDRIARTIGERSRLQDALTKLPTVKRVLPSHANFVLIRCVDAESAFAALLAAGIVVRDLRAQPGLGDALRISIGTPEQNDRVLAALTALSARCGAAA</sequence>
<comment type="pathway">
    <text evidence="2 11">Amino-acid biosynthesis; L-histidine biosynthesis; L-histidine from 5-phospho-alpha-D-ribose 1-diphosphate: step 7/9.</text>
</comment>
<evidence type="ECO:0000256" key="11">
    <source>
        <dbReference type="HAMAP-Rule" id="MF_01023"/>
    </source>
</evidence>
<accession>A0ABW0SKQ5</accession>
<dbReference type="InterPro" id="IPR004839">
    <property type="entry name" value="Aminotransferase_I/II_large"/>
</dbReference>
<dbReference type="InterPro" id="IPR015421">
    <property type="entry name" value="PyrdxlP-dep_Trfase_major"/>
</dbReference>
<dbReference type="InterPro" id="IPR005861">
    <property type="entry name" value="HisP_aminotrans"/>
</dbReference>
<dbReference type="RefSeq" id="WP_386753264.1">
    <property type="nucleotide sequence ID" value="NZ_JBHSNM010000001.1"/>
</dbReference>
<evidence type="ECO:0000256" key="9">
    <source>
        <dbReference type="ARBA" id="ARBA00023102"/>
    </source>
</evidence>
<evidence type="ECO:0000256" key="6">
    <source>
        <dbReference type="ARBA" id="ARBA00022605"/>
    </source>
</evidence>
<evidence type="ECO:0000313" key="13">
    <source>
        <dbReference type="EMBL" id="MFC5569276.1"/>
    </source>
</evidence>
<keyword evidence="5 11" id="KW-0032">Aminotransferase</keyword>
<dbReference type="PANTHER" id="PTHR42885:SF2">
    <property type="entry name" value="HISTIDINOL-PHOSPHATE AMINOTRANSFERASE"/>
    <property type="match status" value="1"/>
</dbReference>
<keyword evidence="14" id="KW-1185">Reference proteome</keyword>
<evidence type="ECO:0000256" key="3">
    <source>
        <dbReference type="ARBA" id="ARBA00007970"/>
    </source>
</evidence>
<dbReference type="PANTHER" id="PTHR42885">
    <property type="entry name" value="HISTIDINOL-PHOSPHATE AMINOTRANSFERASE-RELATED"/>
    <property type="match status" value="1"/>
</dbReference>
<gene>
    <name evidence="11 13" type="primary">hisC</name>
    <name evidence="13" type="ORF">ACFPN1_04225</name>
</gene>
<feature type="modified residue" description="N6-(pyridoxal phosphate)lysine" evidence="11">
    <location>
        <position position="215"/>
    </location>
</feature>
<evidence type="ECO:0000256" key="10">
    <source>
        <dbReference type="ARBA" id="ARBA00047481"/>
    </source>
</evidence>
<dbReference type="CDD" id="cd00609">
    <property type="entry name" value="AAT_like"/>
    <property type="match status" value="1"/>
</dbReference>
<evidence type="ECO:0000256" key="1">
    <source>
        <dbReference type="ARBA" id="ARBA00001933"/>
    </source>
</evidence>
<dbReference type="NCBIfam" id="TIGR01141">
    <property type="entry name" value="hisC"/>
    <property type="match status" value="1"/>
</dbReference>
<reference evidence="14" key="1">
    <citation type="journal article" date="2019" name="Int. J. Syst. Evol. Microbiol.">
        <title>The Global Catalogue of Microorganisms (GCM) 10K type strain sequencing project: providing services to taxonomists for standard genome sequencing and annotation.</title>
        <authorList>
            <consortium name="The Broad Institute Genomics Platform"/>
            <consortium name="The Broad Institute Genome Sequencing Center for Infectious Disease"/>
            <person name="Wu L."/>
            <person name="Ma J."/>
        </authorList>
    </citation>
    <scope>NUCLEOTIDE SEQUENCE [LARGE SCALE GENOMIC DNA]</scope>
    <source>
        <strain evidence="14">KACC 11407</strain>
    </source>
</reference>
<comment type="caution">
    <text evidence="13">The sequence shown here is derived from an EMBL/GenBank/DDBJ whole genome shotgun (WGS) entry which is preliminary data.</text>
</comment>
<evidence type="ECO:0000256" key="7">
    <source>
        <dbReference type="ARBA" id="ARBA00022679"/>
    </source>
</evidence>
<dbReference type="SUPFAM" id="SSF53383">
    <property type="entry name" value="PLP-dependent transferases"/>
    <property type="match status" value="1"/>
</dbReference>
<evidence type="ECO:0000256" key="2">
    <source>
        <dbReference type="ARBA" id="ARBA00005011"/>
    </source>
</evidence>
<dbReference type="HAMAP" id="MF_01023">
    <property type="entry name" value="HisC_aminotrans_2"/>
    <property type="match status" value="1"/>
</dbReference>
<evidence type="ECO:0000256" key="4">
    <source>
        <dbReference type="ARBA" id="ARBA00011738"/>
    </source>
</evidence>
<dbReference type="Pfam" id="PF00155">
    <property type="entry name" value="Aminotran_1_2"/>
    <property type="match status" value="1"/>
</dbReference>
<keyword evidence="8 11" id="KW-0663">Pyridoxal phosphate</keyword>
<evidence type="ECO:0000313" key="14">
    <source>
        <dbReference type="Proteomes" id="UP001596036"/>
    </source>
</evidence>
<keyword evidence="6 11" id="KW-0028">Amino-acid biosynthesis</keyword>
<feature type="domain" description="Aminotransferase class I/classII large" evidence="12">
    <location>
        <begin position="30"/>
        <end position="352"/>
    </location>
</feature>
<keyword evidence="9 11" id="KW-0368">Histidine biosynthesis</keyword>
<dbReference type="EMBL" id="JBHSNM010000001">
    <property type="protein sequence ID" value="MFC5569276.1"/>
    <property type="molecule type" value="Genomic_DNA"/>
</dbReference>
<evidence type="ECO:0000256" key="5">
    <source>
        <dbReference type="ARBA" id="ARBA00022576"/>
    </source>
</evidence>
<dbReference type="Gene3D" id="3.90.1150.10">
    <property type="entry name" value="Aspartate Aminotransferase, domain 1"/>
    <property type="match status" value="1"/>
</dbReference>
<dbReference type="InterPro" id="IPR015424">
    <property type="entry name" value="PyrdxlP-dep_Trfase"/>
</dbReference>
<comment type="cofactor">
    <cofactor evidence="1 11">
        <name>pyridoxal 5'-phosphate</name>
        <dbReference type="ChEBI" id="CHEBI:597326"/>
    </cofactor>
</comment>
<comment type="catalytic activity">
    <reaction evidence="10 11">
        <text>L-histidinol phosphate + 2-oxoglutarate = 3-(imidazol-4-yl)-2-oxopropyl phosphate + L-glutamate</text>
        <dbReference type="Rhea" id="RHEA:23744"/>
        <dbReference type="ChEBI" id="CHEBI:16810"/>
        <dbReference type="ChEBI" id="CHEBI:29985"/>
        <dbReference type="ChEBI" id="CHEBI:57766"/>
        <dbReference type="ChEBI" id="CHEBI:57980"/>
        <dbReference type="EC" id="2.6.1.9"/>
    </reaction>
</comment>